<accession>A0ABS7FIH2</accession>
<dbReference type="InterPro" id="IPR001107">
    <property type="entry name" value="Band_7"/>
</dbReference>
<dbReference type="InterPro" id="IPR036013">
    <property type="entry name" value="Band_7/SPFH_dom_sf"/>
</dbReference>
<evidence type="ECO:0000256" key="2">
    <source>
        <dbReference type="ARBA" id="ARBA00023136"/>
    </source>
</evidence>
<dbReference type="GeneID" id="89685677"/>
<organism evidence="5 6">
    <name type="scientific">Chromobacterium subtsugae</name>
    <dbReference type="NCBI Taxonomy" id="251747"/>
    <lineage>
        <taxon>Bacteria</taxon>
        <taxon>Pseudomonadati</taxon>
        <taxon>Pseudomonadota</taxon>
        <taxon>Betaproteobacteria</taxon>
        <taxon>Neisseriales</taxon>
        <taxon>Chromobacteriaceae</taxon>
        <taxon>Chromobacterium</taxon>
    </lineage>
</organism>
<dbReference type="Proteomes" id="UP000711178">
    <property type="component" value="Unassembled WGS sequence"/>
</dbReference>
<name>A0ABS7FIH2_9NEIS</name>
<evidence type="ECO:0000313" key="5">
    <source>
        <dbReference type="EMBL" id="MBW8289108.1"/>
    </source>
</evidence>
<keyword evidence="3" id="KW-1133">Transmembrane helix</keyword>
<evidence type="ECO:0000256" key="3">
    <source>
        <dbReference type="SAM" id="Phobius"/>
    </source>
</evidence>
<comment type="subcellular location">
    <subcellularLocation>
        <location evidence="1">Membrane</location>
        <topology evidence="1">Single-pass membrane protein</topology>
    </subcellularLocation>
</comment>
<feature type="domain" description="Band 7" evidence="4">
    <location>
        <begin position="41"/>
        <end position="215"/>
    </location>
</feature>
<evidence type="ECO:0000313" key="6">
    <source>
        <dbReference type="Proteomes" id="UP000711178"/>
    </source>
</evidence>
<keyword evidence="2 3" id="KW-0472">Membrane</keyword>
<dbReference type="PANTHER" id="PTHR23222">
    <property type="entry name" value="PROHIBITIN"/>
    <property type="match status" value="1"/>
</dbReference>
<dbReference type="Pfam" id="PF01145">
    <property type="entry name" value="Band_7"/>
    <property type="match status" value="1"/>
</dbReference>
<dbReference type="SUPFAM" id="SSF117892">
    <property type="entry name" value="Band 7/SPFH domain"/>
    <property type="match status" value="1"/>
</dbReference>
<dbReference type="Gene3D" id="3.30.479.30">
    <property type="entry name" value="Band 7 domain"/>
    <property type="match status" value="1"/>
</dbReference>
<reference evidence="5 6" key="1">
    <citation type="submission" date="2021-05" db="EMBL/GenBank/DDBJ databases">
        <title>Draft Whole Genome Sequencing Of Biosensor Chromobacterium violaceum Strain CV026 Reveals A Regulatory RNA In Chromobacterium violaceum Phenotype Regulatory Network.</title>
        <authorList>
            <person name="Hong K.W."/>
            <person name="Chan K.G."/>
            <person name="Chang C.-Y."/>
        </authorList>
    </citation>
    <scope>NUCLEOTIDE SEQUENCE [LARGE SCALE GENOMIC DNA]</scope>
    <source>
        <strain evidence="5 6">ATCC 31532</strain>
    </source>
</reference>
<proteinExistence type="predicted"/>
<keyword evidence="3" id="KW-0812">Transmembrane</keyword>
<dbReference type="EMBL" id="JAHDTB010000014">
    <property type="protein sequence ID" value="MBW8289108.1"/>
    <property type="molecule type" value="Genomic_DNA"/>
</dbReference>
<dbReference type="PANTHER" id="PTHR23222:SF1">
    <property type="entry name" value="PROHIBITIN-2"/>
    <property type="match status" value="1"/>
</dbReference>
<evidence type="ECO:0000259" key="4">
    <source>
        <dbReference type="SMART" id="SM00244"/>
    </source>
</evidence>
<sequence length="313" mass="35790">MPDAAASAVPRPPLRRFEAWLRELTIPLTVAFAIFIFLLPLMIYTIRPGQLGVQWKRFQGGTQLDHIYGEGTHIILPWDHIYIYDARLQRVEREFDVLSSDGLTMKVSMAWRFRVNPSNLPYLHRYAGENYAETLIAPSVGARTRDVIAYYRPEQVYTQSRLTIQQQILSSVRYDLINNFNPDGRKGLKWVEIEDVLIKGVTLPRGVQDAIIKKNAAYQEMQTYNFLLSKEEKEAERKRIEATGIRHFQEIVSNGMSDSYLRWRGIEATVQLAKSDNAKVVVIGAGANGLPLIMNMDDKKAEASKPKARPRKP</sequence>
<evidence type="ECO:0000256" key="1">
    <source>
        <dbReference type="ARBA" id="ARBA00004167"/>
    </source>
</evidence>
<keyword evidence="6" id="KW-1185">Reference proteome</keyword>
<dbReference type="RefSeq" id="WP_052257954.1">
    <property type="nucleotide sequence ID" value="NZ_CP142381.1"/>
</dbReference>
<dbReference type="InterPro" id="IPR000163">
    <property type="entry name" value="Prohibitin"/>
</dbReference>
<gene>
    <name evidence="5" type="ORF">KIF53_15855</name>
</gene>
<comment type="caution">
    <text evidence="5">The sequence shown here is derived from an EMBL/GenBank/DDBJ whole genome shotgun (WGS) entry which is preliminary data.</text>
</comment>
<protein>
    <submittedName>
        <fullName evidence="5">Prohibitin family protein</fullName>
    </submittedName>
</protein>
<dbReference type="CDD" id="cd03401">
    <property type="entry name" value="SPFH_prohibitin"/>
    <property type="match status" value="1"/>
</dbReference>
<dbReference type="SMART" id="SM00244">
    <property type="entry name" value="PHB"/>
    <property type="match status" value="1"/>
</dbReference>
<feature type="transmembrane region" description="Helical" evidence="3">
    <location>
        <begin position="24"/>
        <end position="46"/>
    </location>
</feature>